<dbReference type="EMBL" id="JAWNGC010000001">
    <property type="protein sequence ID" value="MDY5154354.1"/>
    <property type="molecule type" value="Genomic_DNA"/>
</dbReference>
<gene>
    <name evidence="3" type="ORF">R6G80_01235</name>
</gene>
<proteinExistence type="predicted"/>
<feature type="compositionally biased region" description="Polar residues" evidence="1">
    <location>
        <begin position="1"/>
        <end position="13"/>
    </location>
</feature>
<feature type="compositionally biased region" description="Polar residues" evidence="1">
    <location>
        <begin position="100"/>
        <end position="122"/>
    </location>
</feature>
<feature type="transmembrane region" description="Helical" evidence="2">
    <location>
        <begin position="273"/>
        <end position="294"/>
    </location>
</feature>
<feature type="region of interest" description="Disordered" evidence="1">
    <location>
        <begin position="1"/>
        <end position="181"/>
    </location>
</feature>
<feature type="compositionally biased region" description="Polar residues" evidence="1">
    <location>
        <begin position="41"/>
        <end position="57"/>
    </location>
</feature>
<feature type="transmembrane region" description="Helical" evidence="2">
    <location>
        <begin position="396"/>
        <end position="415"/>
    </location>
</feature>
<feature type="compositionally biased region" description="Low complexity" evidence="1">
    <location>
        <begin position="133"/>
        <end position="145"/>
    </location>
</feature>
<feature type="compositionally biased region" description="Acidic residues" evidence="1">
    <location>
        <begin position="17"/>
        <end position="31"/>
    </location>
</feature>
<feature type="compositionally biased region" description="Polar residues" evidence="1">
    <location>
        <begin position="163"/>
        <end position="181"/>
    </location>
</feature>
<evidence type="ECO:0000256" key="1">
    <source>
        <dbReference type="SAM" id="MobiDB-lite"/>
    </source>
</evidence>
<sequence>MSTPQNPYNSGQPQRFDDEEILEPIGEDLLEQQETVAYPTSGATPSADFSDTQTSQLPPLPIDDLDRQSSASSEWRSATSSFDAEAPSATRPFVVAGTNPAGTNPAGTTVEETLSGASTDSGVNLPAIDGDVAPTDSAIPSSASAPRPPKTGGSTPGVDPRSLNAQTTSEQNDFPVRTSITNGFSDTNIDYSYGVDEPTANREYVNLAQAAGVAVTPPEIETPPAQESKPVSKARRAEIDSAPVAKPLTPDVAARWAEYSDGEAIPAAPKKRLWTHLWVTLVTLLLTPLTWYVLSDSIARFEISRPSALEAASVNYAAVFELLGGVALVILIALLARRSTLGTQLWGWCIMLGGIFFLIFPKIGVKISTALSGLEGPTSTINTTTENFVHHFSRDISFGGFVIFGAMLLAIGFAAHGARRRGETRATAQTARALTGTDD</sequence>
<name>A0AAW9HWG1_9ACTO</name>
<feature type="transmembrane region" description="Helical" evidence="2">
    <location>
        <begin position="314"/>
        <end position="336"/>
    </location>
</feature>
<evidence type="ECO:0000256" key="2">
    <source>
        <dbReference type="SAM" id="Phobius"/>
    </source>
</evidence>
<organism evidence="3 4">
    <name type="scientific">Actinotignum urinale</name>
    <dbReference type="NCBI Taxonomy" id="190146"/>
    <lineage>
        <taxon>Bacteria</taxon>
        <taxon>Bacillati</taxon>
        <taxon>Actinomycetota</taxon>
        <taxon>Actinomycetes</taxon>
        <taxon>Actinomycetales</taxon>
        <taxon>Actinomycetaceae</taxon>
        <taxon>Actinotignum</taxon>
    </lineage>
</organism>
<keyword evidence="2" id="KW-0472">Membrane</keyword>
<feature type="compositionally biased region" description="Low complexity" evidence="1">
    <location>
        <begin position="69"/>
        <end position="81"/>
    </location>
</feature>
<keyword evidence="2" id="KW-1133">Transmembrane helix</keyword>
<keyword evidence="2" id="KW-0812">Transmembrane</keyword>
<protein>
    <submittedName>
        <fullName evidence="3">Uncharacterized protein</fullName>
    </submittedName>
</protein>
<reference evidence="3" key="1">
    <citation type="submission" date="2023-10" db="EMBL/GenBank/DDBJ databases">
        <title>Whole Genome based description of the genera Actinobaculum and Actinotignum reveals a complex phylogenetic relationship within the species included in the genus Actinotignum.</title>
        <authorList>
            <person name="Jensen C.S."/>
            <person name="Dargis R."/>
            <person name="Kemp M."/>
            <person name="Christensen J.J."/>
        </authorList>
    </citation>
    <scope>NUCLEOTIDE SEQUENCE</scope>
    <source>
        <strain evidence="3">SLA_B511</strain>
    </source>
</reference>
<feature type="region of interest" description="Disordered" evidence="1">
    <location>
        <begin position="218"/>
        <end position="237"/>
    </location>
</feature>
<comment type="caution">
    <text evidence="3">The sequence shown here is derived from an EMBL/GenBank/DDBJ whole genome shotgun (WGS) entry which is preliminary data.</text>
</comment>
<accession>A0AAW9HWG1</accession>
<dbReference type="RefSeq" id="WP_320756238.1">
    <property type="nucleotide sequence ID" value="NZ_JAWNGC010000001.1"/>
</dbReference>
<dbReference type="Proteomes" id="UP001281731">
    <property type="component" value="Unassembled WGS sequence"/>
</dbReference>
<evidence type="ECO:0000313" key="3">
    <source>
        <dbReference type="EMBL" id="MDY5154354.1"/>
    </source>
</evidence>
<feature type="transmembrane region" description="Helical" evidence="2">
    <location>
        <begin position="345"/>
        <end position="364"/>
    </location>
</feature>
<dbReference type="AlphaFoldDB" id="A0AAW9HWG1"/>
<evidence type="ECO:0000313" key="4">
    <source>
        <dbReference type="Proteomes" id="UP001281731"/>
    </source>
</evidence>